<gene>
    <name evidence="1" type="ORF">AVEN_263962_1</name>
</gene>
<accession>A0A4Y2HNH7</accession>
<reference evidence="1 2" key="1">
    <citation type="journal article" date="2019" name="Sci. Rep.">
        <title>Orb-weaving spider Araneus ventricosus genome elucidates the spidroin gene catalogue.</title>
        <authorList>
            <person name="Kono N."/>
            <person name="Nakamura H."/>
            <person name="Ohtoshi R."/>
            <person name="Moran D.A.P."/>
            <person name="Shinohara A."/>
            <person name="Yoshida Y."/>
            <person name="Fujiwara M."/>
            <person name="Mori M."/>
            <person name="Tomita M."/>
            <person name="Arakawa K."/>
        </authorList>
    </citation>
    <scope>NUCLEOTIDE SEQUENCE [LARGE SCALE GENOMIC DNA]</scope>
</reference>
<keyword evidence="2" id="KW-1185">Reference proteome</keyword>
<dbReference type="Proteomes" id="UP000499080">
    <property type="component" value="Unassembled WGS sequence"/>
</dbReference>
<comment type="caution">
    <text evidence="1">The sequence shown here is derived from an EMBL/GenBank/DDBJ whole genome shotgun (WGS) entry which is preliminary data.</text>
</comment>
<name>A0A4Y2HNH7_ARAVE</name>
<evidence type="ECO:0000313" key="1">
    <source>
        <dbReference type="EMBL" id="GBM66905.1"/>
    </source>
</evidence>
<dbReference type="EMBL" id="BGPR01002051">
    <property type="protein sequence ID" value="GBM66905.1"/>
    <property type="molecule type" value="Genomic_DNA"/>
</dbReference>
<protein>
    <submittedName>
        <fullName evidence="1">Uncharacterized protein</fullName>
    </submittedName>
</protein>
<evidence type="ECO:0000313" key="2">
    <source>
        <dbReference type="Proteomes" id="UP000499080"/>
    </source>
</evidence>
<organism evidence="1 2">
    <name type="scientific">Araneus ventricosus</name>
    <name type="common">Orbweaver spider</name>
    <name type="synonym">Epeira ventricosa</name>
    <dbReference type="NCBI Taxonomy" id="182803"/>
    <lineage>
        <taxon>Eukaryota</taxon>
        <taxon>Metazoa</taxon>
        <taxon>Ecdysozoa</taxon>
        <taxon>Arthropoda</taxon>
        <taxon>Chelicerata</taxon>
        <taxon>Arachnida</taxon>
        <taxon>Araneae</taxon>
        <taxon>Araneomorphae</taxon>
        <taxon>Entelegynae</taxon>
        <taxon>Araneoidea</taxon>
        <taxon>Araneidae</taxon>
        <taxon>Araneus</taxon>
    </lineage>
</organism>
<dbReference type="OrthoDB" id="5967017at2759"/>
<sequence>MWSEMESFEEDEFSWDIDLMENYRDQYISMKSKVNLILSTSEGSGEISKVVNETKYSFHLPKLELKSFDGDIKNWLWLGFWGQFKKFTRMMMIVLIWMTNSSFFCKRLKLVCQQEI</sequence>
<dbReference type="AlphaFoldDB" id="A0A4Y2HNH7"/>
<proteinExistence type="predicted"/>